<keyword evidence="5" id="KW-0479">Metal-binding</keyword>
<evidence type="ECO:0000256" key="13">
    <source>
        <dbReference type="PROSITE-ProRule" id="PRU00358"/>
    </source>
</evidence>
<dbReference type="Pfam" id="PF02182">
    <property type="entry name" value="SAD_SRA"/>
    <property type="match status" value="1"/>
</dbReference>
<evidence type="ECO:0000313" key="19">
    <source>
        <dbReference type="RefSeq" id="XP_010496707.1"/>
    </source>
</evidence>
<dbReference type="InterPro" id="IPR003105">
    <property type="entry name" value="SRA_YDG"/>
</dbReference>
<keyword evidence="18" id="KW-1185">Reference proteome</keyword>
<evidence type="ECO:0000256" key="6">
    <source>
        <dbReference type="ARBA" id="ARBA00022771"/>
    </source>
</evidence>
<dbReference type="EC" id="2.3.2.27" evidence="3"/>
<evidence type="ECO:0000256" key="8">
    <source>
        <dbReference type="ARBA" id="ARBA00022833"/>
    </source>
</evidence>
<dbReference type="GeneID" id="104773753"/>
<feature type="region of interest" description="Disordered" evidence="14">
    <location>
        <begin position="1"/>
        <end position="56"/>
    </location>
</feature>
<keyword evidence="15" id="KW-0472">Membrane</keyword>
<keyword evidence="10" id="KW-0238">DNA-binding</keyword>
<evidence type="ECO:0000256" key="10">
    <source>
        <dbReference type="ARBA" id="ARBA00023125"/>
    </source>
</evidence>
<evidence type="ECO:0000259" key="16">
    <source>
        <dbReference type="PROSITE" id="PS50089"/>
    </source>
</evidence>
<keyword evidence="9" id="KW-0156">Chromatin regulator</keyword>
<keyword evidence="6 12" id="KW-0863">Zinc-finger</keyword>
<evidence type="ECO:0000256" key="12">
    <source>
        <dbReference type="PROSITE-ProRule" id="PRU00175"/>
    </source>
</evidence>
<keyword evidence="7" id="KW-0833">Ubl conjugation pathway</keyword>
<dbReference type="InterPro" id="IPR047498">
    <property type="entry name" value="RING-HC_ORTHRUS_rpt1"/>
</dbReference>
<dbReference type="Gene3D" id="3.30.40.10">
    <property type="entry name" value="Zinc/RING finger domain, C3HC4 (zinc finger)"/>
    <property type="match status" value="1"/>
</dbReference>
<comment type="subcellular location">
    <subcellularLocation>
        <location evidence="13">Nucleus</location>
    </subcellularLocation>
</comment>
<evidence type="ECO:0000256" key="3">
    <source>
        <dbReference type="ARBA" id="ARBA00012483"/>
    </source>
</evidence>
<evidence type="ECO:0000256" key="9">
    <source>
        <dbReference type="ARBA" id="ARBA00022853"/>
    </source>
</evidence>
<dbReference type="SUPFAM" id="SSF88697">
    <property type="entry name" value="PUA domain-like"/>
    <property type="match status" value="1"/>
</dbReference>
<accession>A0ABM0Y7D9</accession>
<dbReference type="InterPro" id="IPR045134">
    <property type="entry name" value="UHRF1/2-like"/>
</dbReference>
<keyword evidence="15" id="KW-1133">Transmembrane helix</keyword>
<feature type="domain" description="YDG" evidence="17">
    <location>
        <begin position="188"/>
        <end position="327"/>
    </location>
</feature>
<dbReference type="PANTHER" id="PTHR14140:SF46">
    <property type="entry name" value="E3 UBIQUITIN-PROTEIN LIGASE ORTHRUS 1-RELATED"/>
    <property type="match status" value="1"/>
</dbReference>
<dbReference type="Proteomes" id="UP000694864">
    <property type="component" value="Unplaced"/>
</dbReference>
<dbReference type="InterPro" id="IPR018957">
    <property type="entry name" value="Znf_C3HC4_RING-type"/>
</dbReference>
<feature type="domain" description="RING-type" evidence="16">
    <location>
        <begin position="79"/>
        <end position="118"/>
    </location>
</feature>
<evidence type="ECO:0000256" key="11">
    <source>
        <dbReference type="ARBA" id="ARBA00023242"/>
    </source>
</evidence>
<dbReference type="Pfam" id="PF00097">
    <property type="entry name" value="zf-C3HC4"/>
    <property type="match status" value="1"/>
</dbReference>
<feature type="compositionally biased region" description="Polar residues" evidence="14">
    <location>
        <begin position="22"/>
        <end position="31"/>
    </location>
</feature>
<gene>
    <name evidence="19" type="primary">LOC104773753</name>
</gene>
<dbReference type="InterPro" id="IPR003613">
    <property type="entry name" value="Ubox_domain"/>
</dbReference>
<dbReference type="PROSITE" id="PS50089">
    <property type="entry name" value="ZF_RING_2"/>
    <property type="match status" value="1"/>
</dbReference>
<dbReference type="PANTHER" id="PTHR14140">
    <property type="entry name" value="E3 UBIQUITIN-PROTEIN LIGASE UHRF-RELATED"/>
    <property type="match status" value="1"/>
</dbReference>
<dbReference type="SMART" id="SM00466">
    <property type="entry name" value="SRA"/>
    <property type="match status" value="1"/>
</dbReference>
<feature type="transmembrane region" description="Helical" evidence="15">
    <location>
        <begin position="403"/>
        <end position="424"/>
    </location>
</feature>
<reference evidence="18" key="1">
    <citation type="journal article" date="2014" name="Nat. Commun.">
        <title>The emerging biofuel crop Camelina sativa retains a highly undifferentiated hexaploid genome structure.</title>
        <authorList>
            <person name="Kagale S."/>
            <person name="Koh C."/>
            <person name="Nixon J."/>
            <person name="Bollina V."/>
            <person name="Clarke W.E."/>
            <person name="Tuteja R."/>
            <person name="Spillane C."/>
            <person name="Robinson S.J."/>
            <person name="Links M.G."/>
            <person name="Clarke C."/>
            <person name="Higgins E.E."/>
            <person name="Huebert T."/>
            <person name="Sharpe A.G."/>
            <person name="Parkin I.A."/>
        </authorList>
    </citation>
    <scope>NUCLEOTIDE SEQUENCE [LARGE SCALE GENOMIC DNA]</scope>
    <source>
        <strain evidence="18">cv. DH55</strain>
    </source>
</reference>
<keyword evidence="8" id="KW-0862">Zinc</keyword>
<proteinExistence type="predicted"/>
<organism evidence="18 19">
    <name type="scientific">Camelina sativa</name>
    <name type="common">False flax</name>
    <name type="synonym">Myagrum sativum</name>
    <dbReference type="NCBI Taxonomy" id="90675"/>
    <lineage>
        <taxon>Eukaryota</taxon>
        <taxon>Viridiplantae</taxon>
        <taxon>Streptophyta</taxon>
        <taxon>Embryophyta</taxon>
        <taxon>Tracheophyta</taxon>
        <taxon>Spermatophyta</taxon>
        <taxon>Magnoliopsida</taxon>
        <taxon>eudicotyledons</taxon>
        <taxon>Gunneridae</taxon>
        <taxon>Pentapetalae</taxon>
        <taxon>rosids</taxon>
        <taxon>malvids</taxon>
        <taxon>Brassicales</taxon>
        <taxon>Brassicaceae</taxon>
        <taxon>Camelineae</taxon>
        <taxon>Camelina</taxon>
    </lineage>
</organism>
<dbReference type="InterPro" id="IPR036987">
    <property type="entry name" value="SRA-YDG_sf"/>
</dbReference>
<dbReference type="InterPro" id="IPR015947">
    <property type="entry name" value="PUA-like_sf"/>
</dbReference>
<comment type="catalytic activity">
    <reaction evidence="1">
        <text>S-ubiquitinyl-[E2 ubiquitin-conjugating enzyme]-L-cysteine + [acceptor protein]-L-lysine = [E2 ubiquitin-conjugating enzyme]-L-cysteine + N(6)-ubiquitinyl-[acceptor protein]-L-lysine.</text>
        <dbReference type="EC" id="2.3.2.27"/>
    </reaction>
</comment>
<evidence type="ECO:0000259" key="17">
    <source>
        <dbReference type="PROSITE" id="PS51015"/>
    </source>
</evidence>
<dbReference type="CDD" id="cd23138">
    <property type="entry name" value="RING-HC_ORTHRUS_rpt1"/>
    <property type="match status" value="1"/>
</dbReference>
<keyword evidence="11 13" id="KW-0539">Nucleus</keyword>
<keyword evidence="15" id="KW-0812">Transmembrane</keyword>
<keyword evidence="4" id="KW-0808">Transferase</keyword>
<evidence type="ECO:0000256" key="7">
    <source>
        <dbReference type="ARBA" id="ARBA00022786"/>
    </source>
</evidence>
<dbReference type="PROSITE" id="PS51015">
    <property type="entry name" value="YDG"/>
    <property type="match status" value="1"/>
</dbReference>
<dbReference type="SMART" id="SM00504">
    <property type="entry name" value="Ubox"/>
    <property type="match status" value="1"/>
</dbReference>
<sequence length="426" mass="47347">MARDSDGVSNNSKTPADESLNCGLTCTSSPPDCSGDAADGAKEKKEQLLSGEADGGGEIESLNVDEFAGVAAFGESLNCALCFQLPERPVTIPCGHNFCLSCFEKWINRGNLSCAKCRSQIPNKTASNPRVNSSLVSIIRSAKVAESAGPENVFRAKRPKKTEKANTGIFVTTPSDHFGPIPASNDPVRNQGVLVGECWSDRAECRQWGVHFAHVSSIAGQSYYGAQSVAISGGYKDDEDHGEWFLFTGSGKGRTNEDQKFEELNEALRVSCKFGYPVRVVRSYREKNSAYAPEEGVRYDGVYRIEKCWQIARMHDSFKVCRYLFVRCDNEPAPWTSDEHGDRPRPLPSIAELDRATDLFERSESPSWDFDEGEGRWRWMKPPPVSQKPVQGLYHKESKIMRMAWTCLLFVVFIIFTGSSSILYRV</sequence>
<evidence type="ECO:0000256" key="1">
    <source>
        <dbReference type="ARBA" id="ARBA00000900"/>
    </source>
</evidence>
<evidence type="ECO:0000256" key="14">
    <source>
        <dbReference type="SAM" id="MobiDB-lite"/>
    </source>
</evidence>
<protein>
    <recommendedName>
        <fullName evidence="3">RING-type E3 ubiquitin transferase</fullName>
        <ecNumber evidence="3">2.3.2.27</ecNumber>
    </recommendedName>
</protein>
<dbReference type="RefSeq" id="XP_010496707.1">
    <property type="nucleotide sequence ID" value="XM_010498405.2"/>
</dbReference>
<comment type="pathway">
    <text evidence="2">Protein modification; protein ubiquitination.</text>
</comment>
<dbReference type="InterPro" id="IPR001841">
    <property type="entry name" value="Znf_RING"/>
</dbReference>
<dbReference type="InterPro" id="IPR013083">
    <property type="entry name" value="Znf_RING/FYVE/PHD"/>
</dbReference>
<evidence type="ECO:0000256" key="4">
    <source>
        <dbReference type="ARBA" id="ARBA00022679"/>
    </source>
</evidence>
<evidence type="ECO:0000256" key="15">
    <source>
        <dbReference type="SAM" id="Phobius"/>
    </source>
</evidence>
<evidence type="ECO:0000313" key="18">
    <source>
        <dbReference type="Proteomes" id="UP000694864"/>
    </source>
</evidence>
<evidence type="ECO:0000256" key="2">
    <source>
        <dbReference type="ARBA" id="ARBA00004906"/>
    </source>
</evidence>
<reference evidence="19" key="2">
    <citation type="submission" date="2025-08" db="UniProtKB">
        <authorList>
            <consortium name="RefSeq"/>
        </authorList>
    </citation>
    <scope>IDENTIFICATION</scope>
    <source>
        <tissue evidence="19">Leaf</tissue>
    </source>
</reference>
<dbReference type="SUPFAM" id="SSF57850">
    <property type="entry name" value="RING/U-box"/>
    <property type="match status" value="1"/>
</dbReference>
<dbReference type="Gene3D" id="2.30.280.10">
    <property type="entry name" value="SRA-YDG"/>
    <property type="match status" value="1"/>
</dbReference>
<dbReference type="SMART" id="SM00184">
    <property type="entry name" value="RING"/>
    <property type="match status" value="1"/>
</dbReference>
<evidence type="ECO:0000256" key="5">
    <source>
        <dbReference type="ARBA" id="ARBA00022723"/>
    </source>
</evidence>
<name>A0ABM0Y7D9_CAMSA</name>